<dbReference type="Gene3D" id="3.30.559.10">
    <property type="entry name" value="Chloramphenicol acetyltransferase-like domain"/>
    <property type="match status" value="2"/>
</dbReference>
<sequence length="516" mass="57467">MELYKTRLFPHHLPSSPITTPLSVLDPTVARFAPTGAIWLFDSFPENVPEREFIDRLQCSFVQTISDYPQWAGQLQWAAVRENGLHSERFNRPMVVYGTPDDPGVEWRVIKRDDISVESLVPPAMERASVGTWNGDNFTQRDFLSESPLALHDLREYQGLPGMQVQITLLKDSAYAIAIRMAHVLADAQTLMVFVHQWAAASRAAFGSEYTESLMGAPVFNPVLLDSHAAGDIDGSAPDPGLIATARELPLHRFDWWKTDDPGYPKLMVPNTLNSMPSPELLDGIEVSPSTSAPWTTWDLSRPICYTQIHFSGEQLADIKRKALAEGRGDISRLDALLAHLWISINRARSLANCPDSVFMDLSIGARTRVSPPLADTFLGSPLFLTHVGTSAKALCAASIGTIASRIRQTVALFTPEKLGAMLHDAAYEVSPQRLWQAFLGSRHVLVTSWLRLKVYEVDFVGDRSRPRYVHAVLPKLDGEVQVMESGVDDKGMDVALYLEEEVMERFLADQRQFTA</sequence>
<dbReference type="AlphaFoldDB" id="A0A9P3C4P3"/>
<dbReference type="PANTHER" id="PTHR31896">
    <property type="entry name" value="FAMILY REGULATORY PROTEIN, PUTATIVE (AFU_ORTHOLOGUE AFUA_3G14730)-RELATED"/>
    <property type="match status" value="1"/>
</dbReference>
<dbReference type="GeneID" id="66937220"/>
<keyword evidence="1" id="KW-0808">Transferase</keyword>
<comment type="caution">
    <text evidence="3">The sequence shown here is derived from an EMBL/GenBank/DDBJ whole genome shotgun (WGS) entry which is preliminary data.</text>
</comment>
<dbReference type="OrthoDB" id="444127at2759"/>
<dbReference type="InterPro" id="IPR023213">
    <property type="entry name" value="CAT-like_dom_sf"/>
</dbReference>
<reference evidence="3 4" key="1">
    <citation type="submission" date="2021-02" db="EMBL/GenBank/DDBJ databases">
        <title>Pan-genome distribution and transcriptional activeness of fungal secondary metabolism genes in Aspergillus section Fumigati.</title>
        <authorList>
            <person name="Takahashi H."/>
            <person name="Umemura M."/>
            <person name="Ninomiya A."/>
            <person name="Kusuya Y."/>
            <person name="Urayama S."/>
            <person name="Shimizu M."/>
            <person name="Watanabe A."/>
            <person name="Kamei K."/>
            <person name="Yaguchi T."/>
            <person name="Hagiwara D."/>
        </authorList>
    </citation>
    <scope>NUCLEOTIDE SEQUENCE [LARGE SCALE GENOMIC DNA]</scope>
    <source>
        <strain evidence="3 4">IFM 47045</strain>
    </source>
</reference>
<dbReference type="PANTHER" id="PTHR31896:SF64">
    <property type="entry name" value="TRICHOTHECENE 3-O-ACETYLTRANSFERASE"/>
    <property type="match status" value="1"/>
</dbReference>
<dbReference type="Pfam" id="PF02458">
    <property type="entry name" value="Transferase"/>
    <property type="match status" value="1"/>
</dbReference>
<dbReference type="InterPro" id="IPR051283">
    <property type="entry name" value="Sec_Metabolite_Acyltrans"/>
</dbReference>
<keyword evidence="2" id="KW-0012">Acyltransferase</keyword>
<evidence type="ECO:0000256" key="2">
    <source>
        <dbReference type="ARBA" id="ARBA00023315"/>
    </source>
</evidence>
<dbReference type="RefSeq" id="XP_043128322.1">
    <property type="nucleotide sequence ID" value="XM_043272387.1"/>
</dbReference>
<keyword evidence="4" id="KW-1185">Reference proteome</keyword>
<evidence type="ECO:0000313" key="4">
    <source>
        <dbReference type="Proteomes" id="UP000710440"/>
    </source>
</evidence>
<evidence type="ECO:0008006" key="5">
    <source>
        <dbReference type="Google" id="ProtNLM"/>
    </source>
</evidence>
<protein>
    <recommendedName>
        <fullName evidence="5">Transferase family protein</fullName>
    </recommendedName>
</protein>
<name>A0A9P3C4P3_ASPVI</name>
<dbReference type="GO" id="GO:0016746">
    <property type="term" value="F:acyltransferase activity"/>
    <property type="evidence" value="ECO:0007669"/>
    <property type="project" value="UniProtKB-KW"/>
</dbReference>
<proteinExistence type="predicted"/>
<gene>
    <name evidence="3" type="ORF">Aspvir_009238</name>
</gene>
<evidence type="ECO:0000313" key="3">
    <source>
        <dbReference type="EMBL" id="GIK05136.1"/>
    </source>
</evidence>
<evidence type="ECO:0000256" key="1">
    <source>
        <dbReference type="ARBA" id="ARBA00022679"/>
    </source>
</evidence>
<dbReference type="Proteomes" id="UP000710440">
    <property type="component" value="Unassembled WGS sequence"/>
</dbReference>
<organism evidence="3 4">
    <name type="scientific">Aspergillus viridinutans</name>
    <dbReference type="NCBI Taxonomy" id="75553"/>
    <lineage>
        <taxon>Eukaryota</taxon>
        <taxon>Fungi</taxon>
        <taxon>Dikarya</taxon>
        <taxon>Ascomycota</taxon>
        <taxon>Pezizomycotina</taxon>
        <taxon>Eurotiomycetes</taxon>
        <taxon>Eurotiomycetidae</taxon>
        <taxon>Eurotiales</taxon>
        <taxon>Aspergillaceae</taxon>
        <taxon>Aspergillus</taxon>
        <taxon>Aspergillus subgen. Fumigati</taxon>
    </lineage>
</organism>
<dbReference type="EMBL" id="BOPL01000008">
    <property type="protein sequence ID" value="GIK05136.1"/>
    <property type="molecule type" value="Genomic_DNA"/>
</dbReference>
<accession>A0A9P3C4P3</accession>